<reference evidence="3" key="1">
    <citation type="journal article" date="2019" name="Int. J. Syst. Evol. Microbiol.">
        <title>The Global Catalogue of Microorganisms (GCM) 10K type strain sequencing project: providing services to taxonomists for standard genome sequencing and annotation.</title>
        <authorList>
            <consortium name="The Broad Institute Genomics Platform"/>
            <consortium name="The Broad Institute Genome Sequencing Center for Infectious Disease"/>
            <person name="Wu L."/>
            <person name="Ma J."/>
        </authorList>
    </citation>
    <scope>NUCLEOTIDE SEQUENCE [LARGE SCALE GENOMIC DNA]</scope>
    <source>
        <strain evidence="3">JCM 16908</strain>
    </source>
</reference>
<keyword evidence="3" id="KW-1185">Reference proteome</keyword>
<organism evidence="2 3">
    <name type="scientific">Sphaerisporangium flaviroseum</name>
    <dbReference type="NCBI Taxonomy" id="509199"/>
    <lineage>
        <taxon>Bacteria</taxon>
        <taxon>Bacillati</taxon>
        <taxon>Actinomycetota</taxon>
        <taxon>Actinomycetes</taxon>
        <taxon>Streptosporangiales</taxon>
        <taxon>Streptosporangiaceae</taxon>
        <taxon>Sphaerisporangium</taxon>
    </lineage>
</organism>
<evidence type="ECO:0008006" key="4">
    <source>
        <dbReference type="Google" id="ProtNLM"/>
    </source>
</evidence>
<dbReference type="EMBL" id="BAAAZR010000052">
    <property type="protein sequence ID" value="GAA3843042.1"/>
    <property type="molecule type" value="Genomic_DNA"/>
</dbReference>
<feature type="region of interest" description="Disordered" evidence="1">
    <location>
        <begin position="1"/>
        <end position="22"/>
    </location>
</feature>
<feature type="compositionally biased region" description="Pro residues" evidence="1">
    <location>
        <begin position="10"/>
        <end position="22"/>
    </location>
</feature>
<sequence length="221" mass="23610">MAASPGFVPQAPPHRPAPPPVAPPPRVPVWRKIVAATLGVILISAAVYVQTFVLDGSRLDDPLTVSGGIQEAVSTDVFSARLDRVEFAKSVRVKKQFGTDEDTTDKVFLVVKVGATAPRRPIQLTSHLVTADGLRFDVTDHVTDTATLGSKWVQPGWWGSGLFFFEVPPDKVPGARVVVSQKASTIFGDQYLAEASFDLGLDGAKAGQMIQAAKDVYEVSG</sequence>
<evidence type="ECO:0000256" key="1">
    <source>
        <dbReference type="SAM" id="MobiDB-lite"/>
    </source>
</evidence>
<name>A0ABP7JFA4_9ACTN</name>
<evidence type="ECO:0000313" key="3">
    <source>
        <dbReference type="Proteomes" id="UP001500888"/>
    </source>
</evidence>
<dbReference type="Proteomes" id="UP001500888">
    <property type="component" value="Unassembled WGS sequence"/>
</dbReference>
<gene>
    <name evidence="2" type="ORF">GCM10022226_77440</name>
</gene>
<dbReference type="RefSeq" id="WP_344952534.1">
    <property type="nucleotide sequence ID" value="NZ_BAAAZR010000052.1"/>
</dbReference>
<accession>A0ABP7JFA4</accession>
<proteinExistence type="predicted"/>
<evidence type="ECO:0000313" key="2">
    <source>
        <dbReference type="EMBL" id="GAA3843042.1"/>
    </source>
</evidence>
<protein>
    <recommendedName>
        <fullName evidence="4">DUF4352 domain-containing protein</fullName>
    </recommendedName>
</protein>
<comment type="caution">
    <text evidence="2">The sequence shown here is derived from an EMBL/GenBank/DDBJ whole genome shotgun (WGS) entry which is preliminary data.</text>
</comment>